<reference evidence="1" key="1">
    <citation type="submission" date="2021-06" db="EMBL/GenBank/DDBJ databases">
        <authorList>
            <person name="Kallberg Y."/>
            <person name="Tangrot J."/>
            <person name="Rosling A."/>
        </authorList>
    </citation>
    <scope>NUCLEOTIDE SEQUENCE</scope>
    <source>
        <strain evidence="1">FL966</strain>
    </source>
</reference>
<proteinExistence type="predicted"/>
<sequence>MLFPIQKKWKTQKLELEKIKTSQALSLRKTRVLSGHGHKPMYSALE</sequence>
<gene>
    <name evidence="1" type="ORF">CPELLU_LOCUS4084</name>
</gene>
<evidence type="ECO:0000313" key="1">
    <source>
        <dbReference type="EMBL" id="CAG8536289.1"/>
    </source>
</evidence>
<name>A0A9N9AKS8_9GLOM</name>
<dbReference type="AlphaFoldDB" id="A0A9N9AKS8"/>
<dbReference type="Proteomes" id="UP000789759">
    <property type="component" value="Unassembled WGS sequence"/>
</dbReference>
<organism evidence="1 2">
    <name type="scientific">Cetraspora pellucida</name>
    <dbReference type="NCBI Taxonomy" id="1433469"/>
    <lineage>
        <taxon>Eukaryota</taxon>
        <taxon>Fungi</taxon>
        <taxon>Fungi incertae sedis</taxon>
        <taxon>Mucoromycota</taxon>
        <taxon>Glomeromycotina</taxon>
        <taxon>Glomeromycetes</taxon>
        <taxon>Diversisporales</taxon>
        <taxon>Gigasporaceae</taxon>
        <taxon>Cetraspora</taxon>
    </lineage>
</organism>
<accession>A0A9N9AKS8</accession>
<evidence type="ECO:0000313" key="2">
    <source>
        <dbReference type="Proteomes" id="UP000789759"/>
    </source>
</evidence>
<protein>
    <submittedName>
        <fullName evidence="1">24626_t:CDS:1</fullName>
    </submittedName>
</protein>
<comment type="caution">
    <text evidence="1">The sequence shown here is derived from an EMBL/GenBank/DDBJ whole genome shotgun (WGS) entry which is preliminary data.</text>
</comment>
<dbReference type="EMBL" id="CAJVQA010002094">
    <property type="protein sequence ID" value="CAG8536289.1"/>
    <property type="molecule type" value="Genomic_DNA"/>
</dbReference>
<keyword evidence="2" id="KW-1185">Reference proteome</keyword>